<comment type="caution">
    <text evidence="1">The sequence shown here is derived from an EMBL/GenBank/DDBJ whole genome shotgun (WGS) entry which is preliminary data.</text>
</comment>
<dbReference type="RefSeq" id="WP_285619062.1">
    <property type="nucleotide sequence ID" value="NZ_BSTJ01000002.1"/>
</dbReference>
<evidence type="ECO:0000313" key="2">
    <source>
        <dbReference type="Proteomes" id="UP001165135"/>
    </source>
</evidence>
<accession>A0A9W6RD63</accession>
<dbReference type="AlphaFoldDB" id="A0A9W6RD63"/>
<proteinExistence type="predicted"/>
<dbReference type="Proteomes" id="UP001165135">
    <property type="component" value="Unassembled WGS sequence"/>
</dbReference>
<organism evidence="1 2">
    <name type="scientific">Actinoallomurus iriomotensis</name>
    <dbReference type="NCBI Taxonomy" id="478107"/>
    <lineage>
        <taxon>Bacteria</taxon>
        <taxon>Bacillati</taxon>
        <taxon>Actinomycetota</taxon>
        <taxon>Actinomycetes</taxon>
        <taxon>Streptosporangiales</taxon>
        <taxon>Thermomonosporaceae</taxon>
        <taxon>Actinoallomurus</taxon>
    </lineage>
</organism>
<dbReference type="EMBL" id="BSTJ01000002">
    <property type="protein sequence ID" value="GLY73631.1"/>
    <property type="molecule type" value="Genomic_DNA"/>
</dbReference>
<protein>
    <submittedName>
        <fullName evidence="1">Uncharacterized protein</fullName>
    </submittedName>
</protein>
<name>A0A9W6RD63_9ACTN</name>
<gene>
    <name evidence="1" type="ORF">Airi01_018980</name>
</gene>
<reference evidence="1" key="1">
    <citation type="submission" date="2023-03" db="EMBL/GenBank/DDBJ databases">
        <title>Actinoallomurus iriomotensis NBRC 103681.</title>
        <authorList>
            <person name="Ichikawa N."/>
            <person name="Sato H."/>
            <person name="Tonouchi N."/>
        </authorList>
    </citation>
    <scope>NUCLEOTIDE SEQUENCE</scope>
    <source>
        <strain evidence="1">NBRC 103681</strain>
    </source>
</reference>
<evidence type="ECO:0000313" key="1">
    <source>
        <dbReference type="EMBL" id="GLY73631.1"/>
    </source>
</evidence>
<sequence>MSLIPGLHTGNVGCTVEPHPLSAATSFGREGYTALFAELGAVFELPITRI</sequence>